<dbReference type="InterPro" id="IPR036259">
    <property type="entry name" value="MFS_trans_sf"/>
</dbReference>
<name>A0ABX0SHV4_9ACTN</name>
<evidence type="ECO:0000256" key="4">
    <source>
        <dbReference type="ARBA" id="ARBA00023136"/>
    </source>
</evidence>
<keyword evidence="3 5" id="KW-1133">Transmembrane helix</keyword>
<dbReference type="InterPro" id="IPR011701">
    <property type="entry name" value="MFS"/>
</dbReference>
<dbReference type="EMBL" id="JAAMOZ010000001">
    <property type="protein sequence ID" value="NIH57973.1"/>
    <property type="molecule type" value="Genomic_DNA"/>
</dbReference>
<evidence type="ECO:0000256" key="2">
    <source>
        <dbReference type="ARBA" id="ARBA00022692"/>
    </source>
</evidence>
<dbReference type="PROSITE" id="PS50850">
    <property type="entry name" value="MFS"/>
    <property type="match status" value="1"/>
</dbReference>
<gene>
    <name evidence="7" type="ORF">FB473_002618</name>
</gene>
<dbReference type="PANTHER" id="PTHR23542">
    <property type="match status" value="1"/>
</dbReference>
<proteinExistence type="predicted"/>
<feature type="transmembrane region" description="Helical" evidence="5">
    <location>
        <begin position="250"/>
        <end position="270"/>
    </location>
</feature>
<feature type="transmembrane region" description="Helical" evidence="5">
    <location>
        <begin position="368"/>
        <end position="388"/>
    </location>
</feature>
<evidence type="ECO:0000256" key="1">
    <source>
        <dbReference type="ARBA" id="ARBA00004651"/>
    </source>
</evidence>
<feature type="transmembrane region" description="Helical" evidence="5">
    <location>
        <begin position="12"/>
        <end position="39"/>
    </location>
</feature>
<evidence type="ECO:0000313" key="7">
    <source>
        <dbReference type="EMBL" id="NIH57973.1"/>
    </source>
</evidence>
<dbReference type="Proteomes" id="UP000749311">
    <property type="component" value="Unassembled WGS sequence"/>
</dbReference>
<feature type="domain" description="Major facilitator superfamily (MFS) profile" evidence="6">
    <location>
        <begin position="215"/>
        <end position="415"/>
    </location>
</feature>
<reference evidence="7 8" key="1">
    <citation type="submission" date="2020-02" db="EMBL/GenBank/DDBJ databases">
        <title>Sequencing the genomes of 1000 actinobacteria strains.</title>
        <authorList>
            <person name="Klenk H.-P."/>
        </authorList>
    </citation>
    <scope>NUCLEOTIDE SEQUENCE [LARGE SCALE GENOMIC DNA]</scope>
    <source>
        <strain evidence="7 8">DSM 19609</strain>
    </source>
</reference>
<dbReference type="Pfam" id="PF07690">
    <property type="entry name" value="MFS_1"/>
    <property type="match status" value="1"/>
</dbReference>
<feature type="transmembrane region" description="Helical" evidence="5">
    <location>
        <begin position="304"/>
        <end position="326"/>
    </location>
</feature>
<evidence type="ECO:0000259" key="6">
    <source>
        <dbReference type="PROSITE" id="PS50850"/>
    </source>
</evidence>
<sequence>MLSNYAEILRLPGAWTFSLAGFILRIPMSLVGISTILLIKAMYGNYTTAGAVSAVSVIGVVVGAPILARLVDAHGQRRVMGPALTISTLALAGLVVTAVSHAPIPVLFIAAAVSGASWGSPGALVRSRWSLVATSPRQLNTAYALEAAIDEFVFIVGPILATTLGTAIHPASGLVLAIVCLTIGGVAFLGQRATEPPVVARVHGEKRPTVLLNPVVVVLALTYIGAGTMFGANDVAVVAFTEEHGAPQLAGLLLAFFALGSFTAALIYGARTWRQPLWKLFAIGVVLLALGASTFLLARSLVMLGIIMWITGLTIAPTMTNVNTIISKVVPRVQLTEGLTWMSTAMNLGASAGSFLGGRAIDAQGAHGGFLVVVVFAWVMAVLMLVGLPRLRRDTGKDEVATTVDERHEPDAARC</sequence>
<keyword evidence="4 5" id="KW-0472">Membrane</keyword>
<feature type="transmembrane region" description="Helical" evidence="5">
    <location>
        <begin position="210"/>
        <end position="230"/>
    </location>
</feature>
<comment type="subcellular location">
    <subcellularLocation>
        <location evidence="1">Cell membrane</location>
        <topology evidence="1">Multi-pass membrane protein</topology>
    </subcellularLocation>
</comment>
<feature type="transmembrane region" description="Helical" evidence="5">
    <location>
        <begin position="167"/>
        <end position="189"/>
    </location>
</feature>
<evidence type="ECO:0000313" key="8">
    <source>
        <dbReference type="Proteomes" id="UP000749311"/>
    </source>
</evidence>
<accession>A0ABX0SHV4</accession>
<dbReference type="Gene3D" id="1.20.1250.20">
    <property type="entry name" value="MFS general substrate transporter like domains"/>
    <property type="match status" value="2"/>
</dbReference>
<feature type="transmembrane region" description="Helical" evidence="5">
    <location>
        <begin position="277"/>
        <end position="298"/>
    </location>
</feature>
<keyword evidence="2 5" id="KW-0812">Transmembrane</keyword>
<dbReference type="SUPFAM" id="SSF103473">
    <property type="entry name" value="MFS general substrate transporter"/>
    <property type="match status" value="1"/>
</dbReference>
<dbReference type="PANTHER" id="PTHR23542:SF1">
    <property type="entry name" value="MAJOR FACILITATOR SUPERFAMILY (MFS) PROFILE DOMAIN-CONTAINING PROTEIN"/>
    <property type="match status" value="1"/>
</dbReference>
<keyword evidence="8" id="KW-1185">Reference proteome</keyword>
<feature type="transmembrane region" description="Helical" evidence="5">
    <location>
        <begin position="338"/>
        <end position="356"/>
    </location>
</feature>
<dbReference type="RefSeq" id="WP_167168532.1">
    <property type="nucleotide sequence ID" value="NZ_BAAAOO010000007.1"/>
</dbReference>
<feature type="transmembrane region" description="Helical" evidence="5">
    <location>
        <begin position="51"/>
        <end position="71"/>
    </location>
</feature>
<organism evidence="7 8">
    <name type="scientific">Brooklawnia cerclae</name>
    <dbReference type="NCBI Taxonomy" id="349934"/>
    <lineage>
        <taxon>Bacteria</taxon>
        <taxon>Bacillati</taxon>
        <taxon>Actinomycetota</taxon>
        <taxon>Actinomycetes</taxon>
        <taxon>Propionibacteriales</taxon>
        <taxon>Propionibacteriaceae</taxon>
        <taxon>Brooklawnia</taxon>
    </lineage>
</organism>
<dbReference type="InterPro" id="IPR020846">
    <property type="entry name" value="MFS_dom"/>
</dbReference>
<evidence type="ECO:0000256" key="5">
    <source>
        <dbReference type="SAM" id="Phobius"/>
    </source>
</evidence>
<evidence type="ECO:0000256" key="3">
    <source>
        <dbReference type="ARBA" id="ARBA00022989"/>
    </source>
</evidence>
<comment type="caution">
    <text evidence="7">The sequence shown here is derived from an EMBL/GenBank/DDBJ whole genome shotgun (WGS) entry which is preliminary data.</text>
</comment>
<protein>
    <submittedName>
        <fullName evidence="7">MFS family permease</fullName>
    </submittedName>
</protein>